<keyword evidence="1" id="KW-0472">Membrane</keyword>
<keyword evidence="1" id="KW-0812">Transmembrane</keyword>
<keyword evidence="3" id="KW-1185">Reference proteome</keyword>
<evidence type="ECO:0000313" key="3">
    <source>
        <dbReference type="Proteomes" id="UP000602087"/>
    </source>
</evidence>
<evidence type="ECO:0000256" key="1">
    <source>
        <dbReference type="SAM" id="Phobius"/>
    </source>
</evidence>
<organism evidence="2 3">
    <name type="scientific">Sanguibacter suaedae</name>
    <dbReference type="NCBI Taxonomy" id="2795737"/>
    <lineage>
        <taxon>Bacteria</taxon>
        <taxon>Bacillati</taxon>
        <taxon>Actinomycetota</taxon>
        <taxon>Actinomycetes</taxon>
        <taxon>Micrococcales</taxon>
        <taxon>Sanguibacteraceae</taxon>
        <taxon>Sanguibacter</taxon>
    </lineage>
</organism>
<dbReference type="EMBL" id="JAEINH010000010">
    <property type="protein sequence ID" value="MBI9115734.1"/>
    <property type="molecule type" value="Genomic_DNA"/>
</dbReference>
<name>A0A934IF05_9MICO</name>
<feature type="transmembrane region" description="Helical" evidence="1">
    <location>
        <begin position="63"/>
        <end position="86"/>
    </location>
</feature>
<keyword evidence="1" id="KW-1133">Transmembrane helix</keyword>
<accession>A0A934IF05</accession>
<proteinExistence type="predicted"/>
<feature type="transmembrane region" description="Helical" evidence="1">
    <location>
        <begin position="107"/>
        <end position="127"/>
    </location>
</feature>
<feature type="transmembrane region" description="Helical" evidence="1">
    <location>
        <begin position="185"/>
        <end position="204"/>
    </location>
</feature>
<comment type="caution">
    <text evidence="2">The sequence shown here is derived from an EMBL/GenBank/DDBJ whole genome shotgun (WGS) entry which is preliminary data.</text>
</comment>
<feature type="transmembrane region" description="Helical" evidence="1">
    <location>
        <begin position="210"/>
        <end position="234"/>
    </location>
</feature>
<protein>
    <submittedName>
        <fullName evidence="2">Uncharacterized protein</fullName>
    </submittedName>
</protein>
<reference evidence="2" key="1">
    <citation type="submission" date="2020-12" db="EMBL/GenBank/DDBJ databases">
        <title>Sanguibacter suaedae sp. nov., isolated from Suaeda aralocaspica.</title>
        <authorList>
            <person name="Ma Q."/>
        </authorList>
    </citation>
    <scope>NUCLEOTIDE SEQUENCE</scope>
    <source>
        <strain evidence="2">YZGR15</strain>
    </source>
</reference>
<sequence length="259" mass="28198">MKIEKRVVWPMKWRIQRFLLPRHRVDDQIEKLVLWRNTTGIVLVVVVHGSWNRDISGSLGDAALSAMTTPFVIAGLVIVSALGMAAAARRGHRRAMLTCTWIPVRTVLVSLGALITMILLPTFTGWVSTSLPADVPGMIQLVLALVSLVGGFLYLVALVLMVTVGLRAASQHYFRAVDGHPCMRAVVSAALSTWTLGTLAWSWAEESGGFALPTWAVVLVLIGGPLVNVALAAYELRRLRVVHGIDFRSAYVRTTPVGV</sequence>
<gene>
    <name evidence="2" type="ORF">JAV76_11980</name>
</gene>
<dbReference type="RefSeq" id="WP_198734305.1">
    <property type="nucleotide sequence ID" value="NZ_JAEINH010000010.1"/>
</dbReference>
<feature type="transmembrane region" description="Helical" evidence="1">
    <location>
        <begin position="32"/>
        <end position="51"/>
    </location>
</feature>
<dbReference type="AlphaFoldDB" id="A0A934IF05"/>
<evidence type="ECO:0000313" key="2">
    <source>
        <dbReference type="EMBL" id="MBI9115734.1"/>
    </source>
</evidence>
<feature type="transmembrane region" description="Helical" evidence="1">
    <location>
        <begin position="139"/>
        <end position="164"/>
    </location>
</feature>
<dbReference type="Proteomes" id="UP000602087">
    <property type="component" value="Unassembled WGS sequence"/>
</dbReference>